<comment type="caution">
    <text evidence="3">The sequence shown here is derived from an EMBL/GenBank/DDBJ whole genome shotgun (WGS) entry which is preliminary data.</text>
</comment>
<organism evidence="3 4">
    <name type="scientific">Ligilactobacillus salivarius</name>
    <dbReference type="NCBI Taxonomy" id="1624"/>
    <lineage>
        <taxon>Bacteria</taxon>
        <taxon>Bacillati</taxon>
        <taxon>Bacillota</taxon>
        <taxon>Bacilli</taxon>
        <taxon>Lactobacillales</taxon>
        <taxon>Lactobacillaceae</taxon>
        <taxon>Ligilactobacillus</taxon>
    </lineage>
</organism>
<evidence type="ECO:0000259" key="2">
    <source>
        <dbReference type="Pfam" id="PF14028"/>
    </source>
</evidence>
<sequence>MNNFNVSDVMIRNTIQTYEKSQNFNNYKEFIEIIKNDNIFLEQILLANPKLYGMLKKYNAGKLKKKKEKNFFESIYKYYKRSYYRATPFGLFSETSNGKFTVKGDKKELGKTHKVVFIDIKWLTDVIFKLEKDYQSNLSFISNNGNYISGNRVMQLYSINDQDLEEVSINNSKVYRIISEECSQTYKTYSEIIEKVITIYGNEYLNLTKEYINDLVENHYLISNLQENILINFSMSDFIMKVREIDVSKKYVEILTKIQELIEEYTHIEIGSGSDKLIEIYHQMARLNKSDNYIQVDLYNDGNIYIDNSNKQRIEKFSNFITNTVKSVTRTYFDDYKDKFIEKYGIDQDVQLIELFDPIKGIGAPYDYTHPQNEVFELEPPTSYYSHDEKEMYINKYIEALLNREEINLKCFSNYYRNLNSKESTSIQGIELFFHMVQINKKKTLALSNIIGSNNIGGSSGRFSLLSDKLRDYHMKTLKQVKAANIEEGVTSCEIVFLPENIRHANIMRTSFVREKVLPIFSSTDQSEVRLTNIYIGLDENENFYAYDVSTQEKMKFYVTSMYNKTLFSNELRFLCEISINNNFGYVPWDLIYKDMNFIPRIMFEDIVVSPKTWRIFKFELSNIAIESIIKQRNIPNEIYIVDGDNKLYINRKNSLDVELFMSEIKRNIEKNGHAIIQEYFNNKDMIYKDSEGKISEIVVPVINSKFDVKKVNKEKQQRISKHVREKLPFNDWLYLKVYMSTRRQEEFIRVYIPLIQKKVEKLDGKLFFLRYMDPVPQIRIRISGNNLYKIYEVIKKDLEQGHRNGILSTFDISTYDREIERYGGVNAIDIAENIFCEDSKLVIKYLKFIKEKNMEDKLDDIAVAMIYFYLKIFYKTNEDILCFLDKVCPNKVDKNVRSKIQYYKSVVFNQLTDIYEIDKYNFNRLKEEIKKLKLIIDKKNADTIMDSIIHVHNNRLFGINRVREQNLYFIVKKMIMSEKYILKGK</sequence>
<name>A0ABD6J9C5_9LACO</name>
<dbReference type="RefSeq" id="WP_081539211.1">
    <property type="nucleotide sequence ID" value="NZ_CP090412.1"/>
</dbReference>
<dbReference type="Pfam" id="PF14028">
    <property type="entry name" value="Lant_dehydr_C"/>
    <property type="match status" value="1"/>
</dbReference>
<evidence type="ECO:0000259" key="1">
    <source>
        <dbReference type="Pfam" id="PF04738"/>
    </source>
</evidence>
<reference evidence="3 4" key="1">
    <citation type="journal article" date="2020" name="Food Funct.">
        <title>Screening of Lactobacillus salivarius strains from the feces of Chinese populations and the evaluation of their effects against intestinal inflammation in mice.</title>
        <authorList>
            <person name="Zhai Q."/>
            <person name="Shen X."/>
            <person name="Cen S."/>
            <person name="Zhang C."/>
            <person name="Tian F."/>
            <person name="Zhao J."/>
            <person name="Zhang H."/>
            <person name="Xue Y."/>
            <person name="Chen W."/>
        </authorList>
    </citation>
    <scope>NUCLEOTIDE SEQUENCE [LARGE SCALE GENOMIC DNA]</scope>
    <source>
        <strain evidence="3 4">FZJTZ28M4.scaf</strain>
    </source>
</reference>
<dbReference type="Proteomes" id="UP000471300">
    <property type="component" value="Unassembled WGS sequence"/>
</dbReference>
<accession>A0ABD6J9C5</accession>
<evidence type="ECO:0000313" key="3">
    <source>
        <dbReference type="EMBL" id="MYZ66088.1"/>
    </source>
</evidence>
<evidence type="ECO:0000313" key="4">
    <source>
        <dbReference type="Proteomes" id="UP000471300"/>
    </source>
</evidence>
<protein>
    <submittedName>
        <fullName evidence="3">Nisin biosynthesis protein NisB</fullName>
    </submittedName>
</protein>
<feature type="domain" description="Lantibiotic dehydratase N-terminal" evidence="1">
    <location>
        <begin position="37"/>
        <end position="660"/>
    </location>
</feature>
<dbReference type="InterPro" id="IPR023809">
    <property type="entry name" value="Thiopep_bacteriocin_synth_dom"/>
</dbReference>
<dbReference type="InterPro" id="IPR006827">
    <property type="entry name" value="Lant_deHydtase_N"/>
</dbReference>
<feature type="domain" description="Thiopeptide-type bacteriocin biosynthesis" evidence="2">
    <location>
        <begin position="733"/>
        <end position="974"/>
    </location>
</feature>
<dbReference type="AlphaFoldDB" id="A0ABD6J9C5"/>
<proteinExistence type="predicted"/>
<dbReference type="Pfam" id="PF04738">
    <property type="entry name" value="Lant_dehydr_N"/>
    <property type="match status" value="1"/>
</dbReference>
<dbReference type="EMBL" id="VSTU01000003">
    <property type="protein sequence ID" value="MYZ66088.1"/>
    <property type="molecule type" value="Genomic_DNA"/>
</dbReference>
<gene>
    <name evidence="3" type="ORF">FYL06_03865</name>
</gene>
<dbReference type="NCBIfam" id="TIGR03891">
    <property type="entry name" value="thiopep_ocin"/>
    <property type="match status" value="1"/>
</dbReference>